<dbReference type="GO" id="GO:0010507">
    <property type="term" value="P:negative regulation of autophagy"/>
    <property type="evidence" value="ECO:0007669"/>
    <property type="project" value="TreeGrafter"/>
</dbReference>
<dbReference type="OrthoDB" id="26136at2759"/>
<keyword evidence="3 8" id="KW-0547">Nucleotide-binding</keyword>
<dbReference type="InterPro" id="IPR039400">
    <property type="entry name" value="RagC/D"/>
</dbReference>
<reference evidence="10 11" key="1">
    <citation type="journal article" date="2013" name="PLoS Genet.">
        <title>The genome and development-dependent transcriptomes of Pyronema confluens: a window into fungal evolution.</title>
        <authorList>
            <person name="Traeger S."/>
            <person name="Altegoer F."/>
            <person name="Freitag M."/>
            <person name="Gabaldon T."/>
            <person name="Kempken F."/>
            <person name="Kumar A."/>
            <person name="Marcet-Houben M."/>
            <person name="Poggeler S."/>
            <person name="Stajich J.E."/>
            <person name="Nowrousian M."/>
        </authorList>
    </citation>
    <scope>NUCLEOTIDE SEQUENCE [LARGE SCALE GENOMIC DNA]</scope>
    <source>
        <strain evidence="11">CBS 100304</strain>
        <tissue evidence="10">Vegetative mycelium</tissue>
    </source>
</reference>
<dbReference type="GO" id="GO:0000329">
    <property type="term" value="C:fungal-type vacuole membrane"/>
    <property type="evidence" value="ECO:0007669"/>
    <property type="project" value="TreeGrafter"/>
</dbReference>
<dbReference type="CDD" id="cd11385">
    <property type="entry name" value="RagC_like"/>
    <property type="match status" value="1"/>
</dbReference>
<feature type="region of interest" description="Disordered" evidence="9">
    <location>
        <begin position="327"/>
        <end position="346"/>
    </location>
</feature>
<comment type="catalytic activity">
    <reaction evidence="7">
        <text>GTP + H2O = GDP + phosphate + H(+)</text>
        <dbReference type="Rhea" id="RHEA:19669"/>
        <dbReference type="ChEBI" id="CHEBI:15377"/>
        <dbReference type="ChEBI" id="CHEBI:15378"/>
        <dbReference type="ChEBI" id="CHEBI:37565"/>
        <dbReference type="ChEBI" id="CHEBI:43474"/>
        <dbReference type="ChEBI" id="CHEBI:58189"/>
    </reaction>
    <physiologicalReaction direction="left-to-right" evidence="7">
        <dbReference type="Rhea" id="RHEA:19670"/>
    </physiologicalReaction>
</comment>
<dbReference type="AlphaFoldDB" id="U4L206"/>
<dbReference type="GO" id="GO:0009267">
    <property type="term" value="P:cellular response to starvation"/>
    <property type="evidence" value="ECO:0007669"/>
    <property type="project" value="TreeGrafter"/>
</dbReference>
<dbReference type="FunFam" id="3.30.450.190:FF:000005">
    <property type="entry name" value="Gtr1 g domain containing protein"/>
    <property type="match status" value="1"/>
</dbReference>
<comment type="subcellular location">
    <subcellularLocation>
        <location evidence="1">Endomembrane system</location>
    </subcellularLocation>
</comment>
<evidence type="ECO:0000256" key="7">
    <source>
        <dbReference type="ARBA" id="ARBA00049117"/>
    </source>
</evidence>
<evidence type="ECO:0000256" key="8">
    <source>
        <dbReference type="RuleBase" id="RU367014"/>
    </source>
</evidence>
<dbReference type="GO" id="GO:1904263">
    <property type="term" value="P:positive regulation of TORC1 signaling"/>
    <property type="evidence" value="ECO:0007669"/>
    <property type="project" value="TreeGrafter"/>
</dbReference>
<organism evidence="10 11">
    <name type="scientific">Pyronema omphalodes (strain CBS 100304)</name>
    <name type="common">Pyronema confluens</name>
    <dbReference type="NCBI Taxonomy" id="1076935"/>
    <lineage>
        <taxon>Eukaryota</taxon>
        <taxon>Fungi</taxon>
        <taxon>Dikarya</taxon>
        <taxon>Ascomycota</taxon>
        <taxon>Pezizomycotina</taxon>
        <taxon>Pezizomycetes</taxon>
        <taxon>Pezizales</taxon>
        <taxon>Pyronemataceae</taxon>
        <taxon>Pyronema</taxon>
    </lineage>
</organism>
<evidence type="ECO:0000313" key="10">
    <source>
        <dbReference type="EMBL" id="CCX08881.1"/>
    </source>
</evidence>
<feature type="region of interest" description="Disordered" evidence="9">
    <location>
        <begin position="1"/>
        <end position="44"/>
    </location>
</feature>
<proteinExistence type="inferred from homology"/>
<dbReference type="STRING" id="1076935.U4L206"/>
<dbReference type="PANTHER" id="PTHR11259:SF2">
    <property type="entry name" value="GH16429P"/>
    <property type="match status" value="1"/>
</dbReference>
<dbReference type="Proteomes" id="UP000018144">
    <property type="component" value="Unassembled WGS sequence"/>
</dbReference>
<dbReference type="GO" id="GO:0005525">
    <property type="term" value="F:GTP binding"/>
    <property type="evidence" value="ECO:0007669"/>
    <property type="project" value="UniProtKB-UniRule"/>
</dbReference>
<comment type="function">
    <text evidence="8">GTPase involved in activation of the TORC1 signaling pathway, which promotes growth and represses autophagy in nutrient-rich conditions.</text>
</comment>
<name>U4L206_PYROM</name>
<comment type="subunit">
    <text evidence="8">Component of the GSE complex.</text>
</comment>
<dbReference type="InterPro" id="IPR027417">
    <property type="entry name" value="P-loop_NTPase"/>
</dbReference>
<dbReference type="FunFam" id="3.40.50.300:FF:000643">
    <property type="entry name" value="Small monomeric GTPase (Gtr2)"/>
    <property type="match status" value="1"/>
</dbReference>
<dbReference type="GO" id="GO:0005634">
    <property type="term" value="C:nucleus"/>
    <property type="evidence" value="ECO:0007669"/>
    <property type="project" value="TreeGrafter"/>
</dbReference>
<dbReference type="PANTHER" id="PTHR11259">
    <property type="entry name" value="RAS-RELATED GTP BINDING RAG/GTR YEAST"/>
    <property type="match status" value="1"/>
</dbReference>
<evidence type="ECO:0000256" key="6">
    <source>
        <dbReference type="ARBA" id="ARBA00023136"/>
    </source>
</evidence>
<keyword evidence="6" id="KW-0472">Membrane</keyword>
<evidence type="ECO:0000256" key="1">
    <source>
        <dbReference type="ARBA" id="ARBA00004308"/>
    </source>
</evidence>
<evidence type="ECO:0000256" key="3">
    <source>
        <dbReference type="ARBA" id="ARBA00022741"/>
    </source>
</evidence>
<gene>
    <name evidence="10" type="ORF">PCON_08474</name>
</gene>
<dbReference type="Pfam" id="PF04670">
    <property type="entry name" value="Gtr1_RagA"/>
    <property type="match status" value="1"/>
</dbReference>
<comment type="similarity">
    <text evidence="2 8">Belongs to the GTR/RAG GTP-binding protein family.</text>
</comment>
<keyword evidence="4" id="KW-0378">Hydrolase</keyword>
<dbReference type="GO" id="GO:1990131">
    <property type="term" value="C:Gtr1-Gtr2 GTPase complex"/>
    <property type="evidence" value="ECO:0007669"/>
    <property type="project" value="UniProtKB-UniRule"/>
</dbReference>
<feature type="region of interest" description="Disordered" evidence="9">
    <location>
        <begin position="61"/>
        <end position="82"/>
    </location>
</feature>
<evidence type="ECO:0000313" key="11">
    <source>
        <dbReference type="Proteomes" id="UP000018144"/>
    </source>
</evidence>
<evidence type="ECO:0000256" key="9">
    <source>
        <dbReference type="SAM" id="MobiDB-lite"/>
    </source>
</evidence>
<dbReference type="eggNOG" id="KOG3887">
    <property type="taxonomic scope" value="Eukaryota"/>
</dbReference>
<dbReference type="GO" id="GO:0003924">
    <property type="term" value="F:GTPase activity"/>
    <property type="evidence" value="ECO:0007669"/>
    <property type="project" value="UniProtKB-UniRule"/>
</dbReference>
<dbReference type="Gene3D" id="3.30.450.190">
    <property type="match status" value="1"/>
</dbReference>
<dbReference type="InterPro" id="IPR006762">
    <property type="entry name" value="Gtr1_RagA"/>
</dbReference>
<evidence type="ECO:0000256" key="4">
    <source>
        <dbReference type="ARBA" id="ARBA00022801"/>
    </source>
</evidence>
<dbReference type="Gene3D" id="3.40.50.300">
    <property type="entry name" value="P-loop containing nucleotide triphosphate hydrolases"/>
    <property type="match status" value="1"/>
</dbReference>
<keyword evidence="5 8" id="KW-0342">GTP-binding</keyword>
<sequence>MTSFYTHLPLPADPPNTSPERRSSYSLERFLQEPEQKELSPASSIEARYLDTAEIALRHKRMQDQQSPVNSMGAYGLPPPGQQRGRPRLLLMGQRRSGKSSISSVVFHKMPPMETLFLESTTKIQKDPIHSFMDFQVWDFPGQLDYLDDTFDFDNIFGELGALIWVIDAQDEILDPLSRLHSTIIALQRSYPMINIEVFIHKVDGLSDEYKLDTMRDIMQRTQDELADAGFDNVQISYHLTSIYDHSIFEAFSKVIQKLLPQLGTLENLLNVLCSNSGIEKAFLFDVLSKIYIATDSSPVDVQSYEICSDFIDVIVDVSEIYGYDRKNPDEAAQPSPPVSPGAAPAENTQEVSSIIKLQNGMVLYLREINKFLALICLMRKESIEKKGLVDYNVQIFQNALQRVFELGGGVRVALAQGPDEEEQQEAAHPEPWYRRLCVEGSGGAN</sequence>
<dbReference type="SUPFAM" id="SSF52540">
    <property type="entry name" value="P-loop containing nucleoside triphosphate hydrolases"/>
    <property type="match status" value="1"/>
</dbReference>
<dbReference type="EMBL" id="HF935434">
    <property type="protein sequence ID" value="CCX08881.1"/>
    <property type="molecule type" value="Genomic_DNA"/>
</dbReference>
<dbReference type="GO" id="GO:0012505">
    <property type="term" value="C:endomembrane system"/>
    <property type="evidence" value="ECO:0007669"/>
    <property type="project" value="UniProtKB-SubCell"/>
</dbReference>
<dbReference type="OMA" id="NCRTFQE"/>
<protein>
    <recommendedName>
        <fullName evidence="8">GTP-binding protein</fullName>
    </recommendedName>
</protein>
<keyword evidence="11" id="KW-1185">Reference proteome</keyword>
<evidence type="ECO:0000256" key="2">
    <source>
        <dbReference type="ARBA" id="ARBA00007756"/>
    </source>
</evidence>
<evidence type="ECO:0000256" key="5">
    <source>
        <dbReference type="ARBA" id="ARBA00023134"/>
    </source>
</evidence>
<accession>U4L206</accession>